<dbReference type="EMBL" id="JAPWIJ010000005">
    <property type="protein sequence ID" value="MCZ4519494.1"/>
    <property type="molecule type" value="Genomic_DNA"/>
</dbReference>
<dbReference type="InterPro" id="IPR001647">
    <property type="entry name" value="HTH_TetR"/>
</dbReference>
<protein>
    <submittedName>
        <fullName evidence="6">TetR/AcrR family transcriptional regulator C-terminal domain-containing protein</fullName>
    </submittedName>
</protein>
<evidence type="ECO:0000256" key="4">
    <source>
        <dbReference type="PROSITE-ProRule" id="PRU00335"/>
    </source>
</evidence>
<dbReference type="SUPFAM" id="SSF48498">
    <property type="entry name" value="Tetracyclin repressor-like, C-terminal domain"/>
    <property type="match status" value="1"/>
</dbReference>
<sequence>MKKKRHSRSDVVREALALLDEGGMEAVTLRGVAKRMGLHLNSVSFQVTSKAKLLELLAESILGELSLDNLPAAARERIAEVARRSRRAMLSHRDGARLVAMTETFDVNTLDYAEVVVSAFLELGVEEHTAARAMWGLHCLVLGLVEEEQAERMDSPRRDFDADTHPGLARVGSFFLDDSFAERAEFGIAALVSFAISTPARLSSD</sequence>
<evidence type="ECO:0000313" key="7">
    <source>
        <dbReference type="Proteomes" id="UP001081071"/>
    </source>
</evidence>
<accession>A0ABT4MES6</accession>
<evidence type="ECO:0000256" key="3">
    <source>
        <dbReference type="ARBA" id="ARBA00023163"/>
    </source>
</evidence>
<dbReference type="InterPro" id="IPR009057">
    <property type="entry name" value="Homeodomain-like_sf"/>
</dbReference>
<organism evidence="6 7">
    <name type="scientific">Rhodococcus ruber</name>
    <dbReference type="NCBI Taxonomy" id="1830"/>
    <lineage>
        <taxon>Bacteria</taxon>
        <taxon>Bacillati</taxon>
        <taxon>Actinomycetota</taxon>
        <taxon>Actinomycetes</taxon>
        <taxon>Mycobacteriales</taxon>
        <taxon>Nocardiaceae</taxon>
        <taxon>Rhodococcus</taxon>
    </lineage>
</organism>
<dbReference type="Proteomes" id="UP001081071">
    <property type="component" value="Unassembled WGS sequence"/>
</dbReference>
<evidence type="ECO:0000256" key="2">
    <source>
        <dbReference type="ARBA" id="ARBA00023125"/>
    </source>
</evidence>
<dbReference type="PROSITE" id="PS50977">
    <property type="entry name" value="HTH_TETR_2"/>
    <property type="match status" value="1"/>
</dbReference>
<feature type="DNA-binding region" description="H-T-H motif" evidence="4">
    <location>
        <begin position="28"/>
        <end position="47"/>
    </location>
</feature>
<reference evidence="6" key="1">
    <citation type="submission" date="2022-12" db="EMBL/GenBank/DDBJ databases">
        <authorList>
            <person name="Krivoruchko A.V."/>
            <person name="Elkin A."/>
        </authorList>
    </citation>
    <scope>NUCLEOTIDE SEQUENCE</scope>
    <source>
        <strain evidence="6">IEGM 1391</strain>
    </source>
</reference>
<dbReference type="RefSeq" id="WP_269604882.1">
    <property type="nucleotide sequence ID" value="NZ_JAPWIJ010000005.1"/>
</dbReference>
<dbReference type="InterPro" id="IPR036271">
    <property type="entry name" value="Tet_transcr_reg_TetR-rel_C_sf"/>
</dbReference>
<keyword evidence="2 4" id="KW-0238">DNA-binding</keyword>
<comment type="caution">
    <text evidence="6">The sequence shown here is derived from an EMBL/GenBank/DDBJ whole genome shotgun (WGS) entry which is preliminary data.</text>
</comment>
<keyword evidence="7" id="KW-1185">Reference proteome</keyword>
<dbReference type="SUPFAM" id="SSF46689">
    <property type="entry name" value="Homeodomain-like"/>
    <property type="match status" value="1"/>
</dbReference>
<proteinExistence type="predicted"/>
<evidence type="ECO:0000259" key="5">
    <source>
        <dbReference type="PROSITE" id="PS50977"/>
    </source>
</evidence>
<name>A0ABT4MES6_9NOCA</name>
<feature type="domain" description="HTH tetR-type" evidence="5">
    <location>
        <begin position="5"/>
        <end position="65"/>
    </location>
</feature>
<evidence type="ECO:0000313" key="6">
    <source>
        <dbReference type="EMBL" id="MCZ4519494.1"/>
    </source>
</evidence>
<keyword evidence="1" id="KW-0805">Transcription regulation</keyword>
<dbReference type="Pfam" id="PF02909">
    <property type="entry name" value="TetR_C_1"/>
    <property type="match status" value="1"/>
</dbReference>
<dbReference type="InterPro" id="IPR004111">
    <property type="entry name" value="Repressor_TetR_C"/>
</dbReference>
<evidence type="ECO:0000256" key="1">
    <source>
        <dbReference type="ARBA" id="ARBA00023015"/>
    </source>
</evidence>
<keyword evidence="3" id="KW-0804">Transcription</keyword>
<dbReference type="Gene3D" id="1.10.357.10">
    <property type="entry name" value="Tetracycline Repressor, domain 2"/>
    <property type="match status" value="1"/>
</dbReference>
<gene>
    <name evidence="6" type="ORF">O4220_13300</name>
</gene>